<dbReference type="SUPFAM" id="SSF53474">
    <property type="entry name" value="alpha/beta-Hydrolases"/>
    <property type="match status" value="1"/>
</dbReference>
<comment type="caution">
    <text evidence="1">The sequence shown here is derived from an EMBL/GenBank/DDBJ whole genome shotgun (WGS) entry which is preliminary data.</text>
</comment>
<name>A0A9X2LVI5_STRMQ</name>
<sequence>MNPASAQTPTTVPAVPARIAPPARHNFCTPLPLSRELAHGIPNAGLTVFEDAGELIELERPARFFAEVNAFVEGLNGPDQG</sequence>
<evidence type="ECO:0000313" key="2">
    <source>
        <dbReference type="Proteomes" id="UP001142400"/>
    </source>
</evidence>
<proteinExistence type="predicted"/>
<reference evidence="1" key="1">
    <citation type="submission" date="2022-06" db="EMBL/GenBank/DDBJ databases">
        <title>WGS of actinobacteria.</title>
        <authorList>
            <person name="Thawai C."/>
        </authorList>
    </citation>
    <scope>NUCLEOTIDE SEQUENCE</scope>
    <source>
        <strain evidence="1">DSM 42010</strain>
    </source>
</reference>
<dbReference type="InterPro" id="IPR029058">
    <property type="entry name" value="AB_hydrolase_fold"/>
</dbReference>
<dbReference type="Gene3D" id="3.40.50.1820">
    <property type="entry name" value="alpha/beta hydrolase"/>
    <property type="match status" value="1"/>
</dbReference>
<keyword evidence="2" id="KW-1185">Reference proteome</keyword>
<dbReference type="EMBL" id="JANIIC010000012">
    <property type="protein sequence ID" value="MCQ8829975.1"/>
    <property type="molecule type" value="Genomic_DNA"/>
</dbReference>
<dbReference type="RefSeq" id="WP_257631192.1">
    <property type="nucleotide sequence ID" value="NZ_JANIIC010000012.1"/>
</dbReference>
<dbReference type="AlphaFoldDB" id="A0A9X2LVI5"/>
<accession>A0A9X2LVI5</accession>
<gene>
    <name evidence="1" type="ORF">NQU54_13015</name>
</gene>
<protein>
    <submittedName>
        <fullName evidence="1">Uncharacterized protein</fullName>
    </submittedName>
</protein>
<organism evidence="1 2">
    <name type="scientific">Streptomyces malaysiensis subsp. samsunensis</name>
    <dbReference type="NCBI Taxonomy" id="459658"/>
    <lineage>
        <taxon>Bacteria</taxon>
        <taxon>Bacillati</taxon>
        <taxon>Actinomycetota</taxon>
        <taxon>Actinomycetes</taxon>
        <taxon>Kitasatosporales</taxon>
        <taxon>Streptomycetaceae</taxon>
        <taxon>Streptomyces</taxon>
        <taxon>Streptomyces violaceusniger group</taxon>
    </lineage>
</organism>
<dbReference type="Proteomes" id="UP001142400">
    <property type="component" value="Unassembled WGS sequence"/>
</dbReference>
<evidence type="ECO:0000313" key="1">
    <source>
        <dbReference type="EMBL" id="MCQ8829975.1"/>
    </source>
</evidence>